<evidence type="ECO:0000313" key="5">
    <source>
        <dbReference type="Proteomes" id="UP000509441"/>
    </source>
</evidence>
<dbReference type="Gene3D" id="2.60.120.10">
    <property type="entry name" value="Jelly Rolls"/>
    <property type="match status" value="1"/>
</dbReference>
<dbReference type="AlphaFoldDB" id="A0A7D5M3B9"/>
<dbReference type="InterPro" id="IPR012093">
    <property type="entry name" value="Pirin"/>
</dbReference>
<protein>
    <submittedName>
        <fullName evidence="4">Pilus assembly protein</fullName>
    </submittedName>
</protein>
<proteinExistence type="inferred from homology"/>
<gene>
    <name evidence="4" type="ORF">C5F49_07110</name>
</gene>
<dbReference type="EMBL" id="CP026994">
    <property type="protein sequence ID" value="QLH05115.1"/>
    <property type="molecule type" value="Genomic_DNA"/>
</dbReference>
<dbReference type="GeneID" id="56061742"/>
<keyword evidence="5" id="KW-1185">Reference proteome</keyword>
<name>A0A7D5M3B9_9ARCH</name>
<reference evidence="4 5" key="1">
    <citation type="submission" date="2018-02" db="EMBL/GenBank/DDBJ databases">
        <title>Complete genome of Nitrosopumilus oxyclinae HCE1.</title>
        <authorList>
            <person name="Qin W."/>
            <person name="Zheng Y."/>
            <person name="Stahl D.A."/>
        </authorList>
    </citation>
    <scope>NUCLEOTIDE SEQUENCE [LARGE SCALE GENOMIC DNA]</scope>
    <source>
        <strain evidence="4 5">HCE1</strain>
    </source>
</reference>
<evidence type="ECO:0000259" key="3">
    <source>
        <dbReference type="Pfam" id="PF02678"/>
    </source>
</evidence>
<dbReference type="KEGG" id="nox:C5F49_07110"/>
<feature type="domain" description="Pirin N-terminal" evidence="3">
    <location>
        <begin position="56"/>
        <end position="124"/>
    </location>
</feature>
<dbReference type="Proteomes" id="UP000509441">
    <property type="component" value="Chromosome"/>
</dbReference>
<dbReference type="PANTHER" id="PTHR43212:SF3">
    <property type="entry name" value="QUERCETIN 2,3-DIOXYGENASE"/>
    <property type="match status" value="1"/>
</dbReference>
<organism evidence="4 5">
    <name type="scientific">Nitrosopumilus oxyclinae</name>
    <dbReference type="NCBI Taxonomy" id="1959104"/>
    <lineage>
        <taxon>Archaea</taxon>
        <taxon>Nitrososphaerota</taxon>
        <taxon>Nitrososphaeria</taxon>
        <taxon>Nitrosopumilales</taxon>
        <taxon>Nitrosopumilaceae</taxon>
        <taxon>Nitrosopumilus</taxon>
    </lineage>
</organism>
<dbReference type="RefSeq" id="WP_179362352.1">
    <property type="nucleotide sequence ID" value="NZ_CP026994.1"/>
</dbReference>
<dbReference type="InterPro" id="IPR011051">
    <property type="entry name" value="RmlC_Cupin_sf"/>
</dbReference>
<evidence type="ECO:0000256" key="1">
    <source>
        <dbReference type="ARBA" id="ARBA00008416"/>
    </source>
</evidence>
<dbReference type="Pfam" id="PF02678">
    <property type="entry name" value="Pirin"/>
    <property type="match status" value="1"/>
</dbReference>
<evidence type="ECO:0000313" key="4">
    <source>
        <dbReference type="EMBL" id="QLH05115.1"/>
    </source>
</evidence>
<dbReference type="PANTHER" id="PTHR43212">
    <property type="entry name" value="QUERCETIN 2,3-DIOXYGENASE"/>
    <property type="match status" value="1"/>
</dbReference>
<dbReference type="InterPro" id="IPR003829">
    <property type="entry name" value="Pirin_N_dom"/>
</dbReference>
<accession>A0A7D5M3B9</accession>
<evidence type="ECO:0000256" key="2">
    <source>
        <dbReference type="RuleBase" id="RU003457"/>
    </source>
</evidence>
<dbReference type="OrthoDB" id="23530at2157"/>
<dbReference type="InterPro" id="IPR014710">
    <property type="entry name" value="RmlC-like_jellyroll"/>
</dbReference>
<dbReference type="SUPFAM" id="SSF51182">
    <property type="entry name" value="RmlC-like cupins"/>
    <property type="match status" value="1"/>
</dbReference>
<sequence>MTLQVLHRDDLKLGGFAGIREHRLVVDPRVFGNNDTKAWSGIGNFVYLADAKFIPNGETHLHPHKEIDVISVIVDGRISHKGSLEEGSIIEANQVQVQRAGGEGFLHNEVNPDDKENRMIQLWITPEKSGEPAGYKSYSLQQGKIIRVYGGDENQDDTFASKTILDVGLVDAKQTVSIDGEFIAYVTLGKGTLNGQKVTNGDLVRGNELEFHAETNSQIIIVRKI</sequence>
<comment type="similarity">
    <text evidence="1 2">Belongs to the pirin family.</text>
</comment>